<name>A0ABS6EK76_9CLOT</name>
<evidence type="ECO:0000256" key="1">
    <source>
        <dbReference type="SAM" id="MobiDB-lite"/>
    </source>
</evidence>
<evidence type="ECO:0000256" key="2">
    <source>
        <dbReference type="SAM" id="SignalP"/>
    </source>
</evidence>
<accession>A0ABS6EK76</accession>
<sequence length="271" mass="30710">MKMLKKIIPIAMLFLICFFTISCGGKKTSNSTLSNSNIAVSQDINHKDKVAAEDNKLTKNNELTKDNNEANTKNHKDELKDSNASNKTEKNSDDVKTKENNSNSNANKKDIKSNKSIENKLNTEKSEPNSKKVELDKSVPKEDKKKKDSFTLIIAKESKGYTGKEPEILVEKDVEISEDKNAMTYLRENSDIRDKGGFIYEINEIRSIYPIPASKKTDEQKKLGVLGVDWFIYLNGEKTSVGANDVYLNPGDELLLDYHEWDKREFSSETQ</sequence>
<gene>
    <name evidence="4" type="ORF">KQI86_14915</name>
</gene>
<proteinExistence type="predicted"/>
<feature type="compositionally biased region" description="Basic and acidic residues" evidence="1">
    <location>
        <begin position="51"/>
        <end position="99"/>
    </location>
</feature>
<organism evidence="4 5">
    <name type="scientific">Clostridium mobile</name>
    <dbReference type="NCBI Taxonomy" id="2841512"/>
    <lineage>
        <taxon>Bacteria</taxon>
        <taxon>Bacillati</taxon>
        <taxon>Bacillota</taxon>
        <taxon>Clostridia</taxon>
        <taxon>Eubacteriales</taxon>
        <taxon>Clostridiaceae</taxon>
        <taxon>Clostridium</taxon>
    </lineage>
</organism>
<dbReference type="PROSITE" id="PS51257">
    <property type="entry name" value="PROKAR_LIPOPROTEIN"/>
    <property type="match status" value="1"/>
</dbReference>
<feature type="chain" id="PRO_5046660791" evidence="2">
    <location>
        <begin position="25"/>
        <end position="271"/>
    </location>
</feature>
<feature type="signal peptide" evidence="2">
    <location>
        <begin position="1"/>
        <end position="24"/>
    </location>
</feature>
<comment type="caution">
    <text evidence="4">The sequence shown here is derived from an EMBL/GenBank/DDBJ whole genome shotgun (WGS) entry which is preliminary data.</text>
</comment>
<feature type="compositionally biased region" description="Basic and acidic residues" evidence="1">
    <location>
        <begin position="107"/>
        <end position="141"/>
    </location>
</feature>
<feature type="domain" description="Transcobalamin-like C-terminal" evidence="3">
    <location>
        <begin position="180"/>
        <end position="259"/>
    </location>
</feature>
<evidence type="ECO:0000313" key="4">
    <source>
        <dbReference type="EMBL" id="MBU5485609.1"/>
    </source>
</evidence>
<dbReference type="RefSeq" id="WP_216440140.1">
    <property type="nucleotide sequence ID" value="NZ_JAHLQF010000003.1"/>
</dbReference>
<keyword evidence="2" id="KW-0732">Signal</keyword>
<feature type="region of interest" description="Disordered" evidence="1">
    <location>
        <begin position="51"/>
        <end position="141"/>
    </location>
</feature>
<dbReference type="EMBL" id="JAHLQF010000003">
    <property type="protein sequence ID" value="MBU5485609.1"/>
    <property type="molecule type" value="Genomic_DNA"/>
</dbReference>
<protein>
    <submittedName>
        <fullName evidence="4">DUF4430 domain-containing protein</fullName>
    </submittedName>
</protein>
<evidence type="ECO:0000259" key="3">
    <source>
        <dbReference type="Pfam" id="PF14478"/>
    </source>
</evidence>
<dbReference type="InterPro" id="IPR027954">
    <property type="entry name" value="Transcobalamin-like_C"/>
</dbReference>
<evidence type="ECO:0000313" key="5">
    <source>
        <dbReference type="Proteomes" id="UP000726170"/>
    </source>
</evidence>
<dbReference type="Pfam" id="PF14478">
    <property type="entry name" value="DUF4430"/>
    <property type="match status" value="1"/>
</dbReference>
<dbReference type="Proteomes" id="UP000726170">
    <property type="component" value="Unassembled WGS sequence"/>
</dbReference>
<reference evidence="4 5" key="1">
    <citation type="submission" date="2021-06" db="EMBL/GenBank/DDBJ databases">
        <authorList>
            <person name="Sun Q."/>
            <person name="Li D."/>
        </authorList>
    </citation>
    <scope>NUCLEOTIDE SEQUENCE [LARGE SCALE GENOMIC DNA]</scope>
    <source>
        <strain evidence="4 5">MSJ-11</strain>
    </source>
</reference>
<keyword evidence="5" id="KW-1185">Reference proteome</keyword>